<name>A0ABN8P563_9CNID</name>
<sequence>MDEVHLNTTICPRHRDLWGIRWRNNKKNCSCPDKWKQHEKNQKGDRGISMAQSRNLYIQTQIILPVGSPICKQCRTRLSIQREDDEVTLTAPKSQDETRGDKDCEETESTSSSPGEPPLDVQADQLSQSMGQLFIEQETSLYLPEDTGNSSESSGAEDQRTVGAQRTKLNEFLSACNVGNTVGVYKKKWQDTSLRTRRSRVSKAKESIVAALNVIAPGDAGPLWEALKESKSVEKALGIAEESQSDGKYLEALAETYNNASSWATRRQILSVMADLTSLEKIQAYIPSITEFKFAIARKHKIEYGRGVPLPLKKSPRMRVDTIQLDHFISFITSPHIIQNLPFGQRYLHPSTGKVLETANVIRNMIPQRIVKQNMQYCYETNFKPFSPSTILRILSCCSATVRKSLQGLDYIAAEGAKGFDDLHRILDRLGEYDLRRDLAHVAESVTIADHCSTYALIDSKEDPFKSTCNHSHDKRCMQCETLKDVLEKVENCFVDCEVSPEELDDLKYSCRQAVDSIKGWKAHQLRSCRQDEARTSILNTLDERSVHVTQDWAMKFLPQKYRGSQSDWFGKRGISWHISVVARKIKQCFQHQAFVHVLENCKQDSYTVVRIIEHTLRTLKHEHPELTTAFLRQDNAGCYHSAEMLASCAQMESKTGIAVRRVDLSYPQGGKGPCDRKAATVKAHVRRYINEGHDVLNANDFLNAMLSNGGIPNVRAVIADAYSTERDAQLSRKWSGVNSLNNFLYSEKTITVWKAYNVGEGKKVPVPDYSQPPGFECQFSSGDFSEVPQAVDKQKPSFQETGEQHPDEKEEDRDLSAMFSCPHEGCVKMFQRHYALENYLLYGQCEFLPVRESLMDKAKVLYHDKLLCEASNLPSVKAESSQCPVTTEVLPQGWALRSARKATRFSDSQRQYLDGKFNVGQATGVKLDPVDVARDMRYARNQEGEKLFTVSEFLTEQQIQSYFSRRASKLRHSHSEDPESDQDEDIMAAEEEIAHENVRAVVLEEVGIRHPIVFDTFNLCDMHKAGKLRHLSVSMLRSICEHFDIEVMNIKGRRKAPYLSLLGELLVACSCHNS</sequence>
<feature type="region of interest" description="Disordered" evidence="1">
    <location>
        <begin position="791"/>
        <end position="813"/>
    </location>
</feature>
<keyword evidence="3" id="KW-1185">Reference proteome</keyword>
<proteinExistence type="predicted"/>
<evidence type="ECO:0000313" key="3">
    <source>
        <dbReference type="Proteomes" id="UP001159405"/>
    </source>
</evidence>
<accession>A0ABN8P563</accession>
<dbReference type="PANTHER" id="PTHR33845">
    <property type="entry name" value="C2H2-TYPE DOMAIN-CONTAINING PROTEIN"/>
    <property type="match status" value="1"/>
</dbReference>
<dbReference type="Proteomes" id="UP001159405">
    <property type="component" value="Unassembled WGS sequence"/>
</dbReference>
<dbReference type="EMBL" id="CALNXK010000054">
    <property type="protein sequence ID" value="CAH3134256.1"/>
    <property type="molecule type" value="Genomic_DNA"/>
</dbReference>
<feature type="compositionally biased region" description="Basic and acidic residues" evidence="1">
    <location>
        <begin position="803"/>
        <end position="813"/>
    </location>
</feature>
<organism evidence="2 3">
    <name type="scientific">Porites lobata</name>
    <dbReference type="NCBI Taxonomy" id="104759"/>
    <lineage>
        <taxon>Eukaryota</taxon>
        <taxon>Metazoa</taxon>
        <taxon>Cnidaria</taxon>
        <taxon>Anthozoa</taxon>
        <taxon>Hexacorallia</taxon>
        <taxon>Scleractinia</taxon>
        <taxon>Fungiina</taxon>
        <taxon>Poritidae</taxon>
        <taxon>Porites</taxon>
    </lineage>
</organism>
<feature type="region of interest" description="Disordered" evidence="1">
    <location>
        <begin position="141"/>
        <end position="162"/>
    </location>
</feature>
<evidence type="ECO:0000256" key="1">
    <source>
        <dbReference type="SAM" id="MobiDB-lite"/>
    </source>
</evidence>
<reference evidence="2 3" key="1">
    <citation type="submission" date="2022-05" db="EMBL/GenBank/DDBJ databases">
        <authorList>
            <consortium name="Genoscope - CEA"/>
            <person name="William W."/>
        </authorList>
    </citation>
    <scope>NUCLEOTIDE SEQUENCE [LARGE SCALE GENOMIC DNA]</scope>
</reference>
<evidence type="ECO:0000313" key="2">
    <source>
        <dbReference type="EMBL" id="CAH3134256.1"/>
    </source>
</evidence>
<gene>
    <name evidence="2" type="ORF">PLOB_00037281</name>
</gene>
<feature type="compositionally biased region" description="Polar residues" evidence="1">
    <location>
        <begin position="147"/>
        <end position="156"/>
    </location>
</feature>
<feature type="region of interest" description="Disordered" evidence="1">
    <location>
        <begin position="85"/>
        <end position="122"/>
    </location>
</feature>
<dbReference type="PANTHER" id="PTHR33845:SF1">
    <property type="entry name" value="C2H2-TYPE DOMAIN-CONTAINING PROTEIN"/>
    <property type="match status" value="1"/>
</dbReference>
<protein>
    <submittedName>
        <fullName evidence="2">Uncharacterized protein</fullName>
    </submittedName>
</protein>
<comment type="caution">
    <text evidence="2">The sequence shown here is derived from an EMBL/GenBank/DDBJ whole genome shotgun (WGS) entry which is preliminary data.</text>
</comment>